<dbReference type="OrthoDB" id="4029802at2"/>
<comment type="caution">
    <text evidence="6">The sequence shown here is derived from an EMBL/GenBank/DDBJ whole genome shotgun (WGS) entry which is preliminary data.</text>
</comment>
<dbReference type="Gene3D" id="3.20.20.30">
    <property type="entry name" value="Luciferase-like domain"/>
    <property type="match status" value="1"/>
</dbReference>
<evidence type="ECO:0000313" key="7">
    <source>
        <dbReference type="Proteomes" id="UP000237752"/>
    </source>
</evidence>
<keyword evidence="2" id="KW-0288">FMN</keyword>
<evidence type="ECO:0000256" key="3">
    <source>
        <dbReference type="ARBA" id="ARBA00023002"/>
    </source>
</evidence>
<dbReference type="InterPro" id="IPR011251">
    <property type="entry name" value="Luciferase-like_dom"/>
</dbReference>
<dbReference type="PANTHER" id="PTHR42847">
    <property type="entry name" value="ALKANESULFONATE MONOOXYGENASE"/>
    <property type="match status" value="1"/>
</dbReference>
<evidence type="ECO:0000256" key="1">
    <source>
        <dbReference type="ARBA" id="ARBA00022630"/>
    </source>
</evidence>
<protein>
    <submittedName>
        <fullName evidence="6">Alkanesulfonate monooxygenase</fullName>
    </submittedName>
</protein>
<evidence type="ECO:0000313" key="6">
    <source>
        <dbReference type="EMBL" id="PRZ36591.1"/>
    </source>
</evidence>
<proteinExistence type="predicted"/>
<organism evidence="6 7">
    <name type="scientific">Antricoccus suffuscus</name>
    <dbReference type="NCBI Taxonomy" id="1629062"/>
    <lineage>
        <taxon>Bacteria</taxon>
        <taxon>Bacillati</taxon>
        <taxon>Actinomycetota</taxon>
        <taxon>Actinomycetes</taxon>
        <taxon>Geodermatophilales</taxon>
        <taxon>Antricoccaceae</taxon>
        <taxon>Antricoccus</taxon>
    </lineage>
</organism>
<dbReference type="InterPro" id="IPR050172">
    <property type="entry name" value="SsuD_RutA_monooxygenase"/>
</dbReference>
<evidence type="ECO:0000256" key="2">
    <source>
        <dbReference type="ARBA" id="ARBA00022643"/>
    </source>
</evidence>
<keyword evidence="1" id="KW-0285">Flavoprotein</keyword>
<keyword evidence="3" id="KW-0560">Oxidoreductase</keyword>
<name>A0A2T0ZJS2_9ACTN</name>
<dbReference type="AlphaFoldDB" id="A0A2T0ZJS2"/>
<gene>
    <name evidence="6" type="ORF">CLV47_12127</name>
</gene>
<dbReference type="EMBL" id="PVUE01000021">
    <property type="protein sequence ID" value="PRZ36591.1"/>
    <property type="molecule type" value="Genomic_DNA"/>
</dbReference>
<evidence type="ECO:0000259" key="5">
    <source>
        <dbReference type="Pfam" id="PF00296"/>
    </source>
</evidence>
<dbReference type="NCBIfam" id="TIGR03560">
    <property type="entry name" value="F420_Rv1855c"/>
    <property type="match status" value="1"/>
</dbReference>
<feature type="domain" description="Luciferase-like" evidence="5">
    <location>
        <begin position="1"/>
        <end position="234"/>
    </location>
</feature>
<keyword evidence="4 6" id="KW-0503">Monooxygenase</keyword>
<dbReference type="PANTHER" id="PTHR42847:SF8">
    <property type="entry name" value="CONSERVED PROTEIN"/>
    <property type="match status" value="1"/>
</dbReference>
<dbReference type="Proteomes" id="UP000237752">
    <property type="component" value="Unassembled WGS sequence"/>
</dbReference>
<dbReference type="GO" id="GO:0008726">
    <property type="term" value="F:alkanesulfonate monooxygenase activity"/>
    <property type="evidence" value="ECO:0007669"/>
    <property type="project" value="TreeGrafter"/>
</dbReference>
<dbReference type="InterPro" id="IPR019952">
    <property type="entry name" value="F420_OxRdatse_Rv1855c_pred"/>
</dbReference>
<accession>A0A2T0ZJS2</accession>
<sequence length="290" mass="31864">MKIGLHISDHTFPSGPAGLRDDLIRIVSAAEEADFQRVSVMDHVWQISMLGPPEREMLEAYTTLGFLAARTSKIELVPWVTAAIYREPGMLAKIVSTLDVLSGGRAWLGIGAGWNEDEARGLGLPFPPLAERFERLEETIQICLQMWSDDDGPYNGKHYQLARTLNSPQPLTKPHPPILIGGGGEKKTLRMVAKYANACNLFANDDLTHKLDVLREHCDREGRDYDDIEKTVMRSLDPGEGGAGVDKLIEELQALAKLGVSEVHGGVPHVSQITALEILGREVVPAIAEF</sequence>
<keyword evidence="7" id="KW-1185">Reference proteome</keyword>
<evidence type="ECO:0000256" key="4">
    <source>
        <dbReference type="ARBA" id="ARBA00023033"/>
    </source>
</evidence>
<dbReference type="InterPro" id="IPR036661">
    <property type="entry name" value="Luciferase-like_sf"/>
</dbReference>
<reference evidence="6 7" key="1">
    <citation type="submission" date="2018-03" db="EMBL/GenBank/DDBJ databases">
        <title>Genomic Encyclopedia of Archaeal and Bacterial Type Strains, Phase II (KMG-II): from individual species to whole genera.</title>
        <authorList>
            <person name="Goeker M."/>
        </authorList>
    </citation>
    <scope>NUCLEOTIDE SEQUENCE [LARGE SCALE GENOMIC DNA]</scope>
    <source>
        <strain evidence="6 7">DSM 100065</strain>
    </source>
</reference>
<dbReference type="GO" id="GO:0046306">
    <property type="term" value="P:alkanesulfonate catabolic process"/>
    <property type="evidence" value="ECO:0007669"/>
    <property type="project" value="TreeGrafter"/>
</dbReference>
<dbReference type="RefSeq" id="WP_106350653.1">
    <property type="nucleotide sequence ID" value="NZ_PVUE01000021.1"/>
</dbReference>
<dbReference type="Pfam" id="PF00296">
    <property type="entry name" value="Bac_luciferase"/>
    <property type="match status" value="1"/>
</dbReference>
<dbReference type="SUPFAM" id="SSF51679">
    <property type="entry name" value="Bacterial luciferase-like"/>
    <property type="match status" value="1"/>
</dbReference>